<dbReference type="GO" id="GO:0012505">
    <property type="term" value="C:endomembrane system"/>
    <property type="evidence" value="ECO:0007669"/>
    <property type="project" value="TreeGrafter"/>
</dbReference>
<keyword evidence="2" id="KW-0808">Transferase</keyword>
<dbReference type="Proteomes" id="UP000011200">
    <property type="component" value="Chromosome"/>
</dbReference>
<reference evidence="3" key="2">
    <citation type="submission" date="2018-03" db="EMBL/GenBank/DDBJ databases">
        <authorList>
            <person name="Derbyshire K."/>
            <person name="Gray T.A."/>
            <person name="Champion M."/>
        </authorList>
    </citation>
    <scope>NUCLEOTIDE SEQUENCE [LARGE SCALE GENOMIC DNA]</scope>
    <source>
        <strain evidence="3">MKD8</strain>
    </source>
</reference>
<evidence type="ECO:0000313" key="2">
    <source>
        <dbReference type="EMBL" id="AWT56582.1"/>
    </source>
</evidence>
<dbReference type="EMBL" id="CP027541">
    <property type="protein sequence ID" value="AWT56582.1"/>
    <property type="molecule type" value="Genomic_DNA"/>
</dbReference>
<evidence type="ECO:0000259" key="1">
    <source>
        <dbReference type="SMART" id="SM00563"/>
    </source>
</evidence>
<dbReference type="PANTHER" id="PTHR10983:SF24">
    <property type="entry name" value="1-ACYLGLYCEROL-3-PHOSPHATE O-ACYLTRANSFERASE 3, ISOFORM E-RELATED"/>
    <property type="match status" value="1"/>
</dbReference>
<accession>A0A2U9PXP2</accession>
<dbReference type="AlphaFoldDB" id="A0A2U9PXP2"/>
<dbReference type="InterPro" id="IPR002123">
    <property type="entry name" value="Plipid/glycerol_acylTrfase"/>
</dbReference>
<keyword evidence="2" id="KW-0012">Acyltransferase</keyword>
<reference evidence="2 3" key="1">
    <citation type="journal article" date="2013" name="Genome Announc.">
        <title>Draft genome sequence of MKD8, a conjugal recipient Mycobacterium smegmatis strain.</title>
        <authorList>
            <person name="Gray T.A."/>
            <person name="Palumbo M.J."/>
            <person name="Derbyshire K.M."/>
        </authorList>
    </citation>
    <scope>NUCLEOTIDE SEQUENCE [LARGE SCALE GENOMIC DNA]</scope>
    <source>
        <strain evidence="2 3">MKD8</strain>
    </source>
</reference>
<dbReference type="GO" id="GO:0003841">
    <property type="term" value="F:1-acylglycerol-3-phosphate O-acyltransferase activity"/>
    <property type="evidence" value="ECO:0007669"/>
    <property type="project" value="TreeGrafter"/>
</dbReference>
<dbReference type="Pfam" id="PF01553">
    <property type="entry name" value="Acyltransferase"/>
    <property type="match status" value="1"/>
</dbReference>
<gene>
    <name evidence="2" type="ORF">D806_056360</name>
</gene>
<dbReference type="PANTHER" id="PTHR10983">
    <property type="entry name" value="1-ACYLGLYCEROL-3-PHOSPHATE ACYLTRANSFERASE-RELATED"/>
    <property type="match status" value="1"/>
</dbReference>
<evidence type="ECO:0000313" key="3">
    <source>
        <dbReference type="Proteomes" id="UP000011200"/>
    </source>
</evidence>
<proteinExistence type="predicted"/>
<protein>
    <submittedName>
        <fullName evidence="2">Acyltransferase domain protein</fullName>
    </submittedName>
</protein>
<dbReference type="SUPFAM" id="SSF69593">
    <property type="entry name" value="Glycerol-3-phosphate (1)-acyltransferase"/>
    <property type="match status" value="1"/>
</dbReference>
<name>A0A2U9PXP2_MYCSE</name>
<organism evidence="2 3">
    <name type="scientific">Mycolicibacterium smegmatis (strain MKD8)</name>
    <name type="common">Mycobacterium smegmatis</name>
    <dbReference type="NCBI Taxonomy" id="1214915"/>
    <lineage>
        <taxon>Bacteria</taxon>
        <taxon>Bacillati</taxon>
        <taxon>Actinomycetota</taxon>
        <taxon>Actinomycetes</taxon>
        <taxon>Mycobacteriales</taxon>
        <taxon>Mycobacteriaceae</taxon>
        <taxon>Mycolicibacterium</taxon>
    </lineage>
</organism>
<feature type="domain" description="Phospholipid/glycerol acyltransferase" evidence="1">
    <location>
        <begin position="112"/>
        <end position="256"/>
    </location>
</feature>
<dbReference type="SMART" id="SM00563">
    <property type="entry name" value="PlsC"/>
    <property type="match status" value="1"/>
</dbReference>
<dbReference type="RefSeq" id="WP_003897163.1">
    <property type="nucleotide sequence ID" value="NZ_CP027541.1"/>
</dbReference>
<dbReference type="CDD" id="cd07990">
    <property type="entry name" value="LPLAT_LCLAT1-like"/>
    <property type="match status" value="1"/>
</dbReference>
<sequence length="332" mass="36549">MRLLRRAVTVPLVTVLMLGVLLYSVPAMALAVVADLVLRSSRPSRTVAAVVAYAAMELYALAKLLGGGQDGDRFTRDLVGKIYTIARRILDVEVLLDTGSVEPGEVPRDEPVIVFSRHCGPGDSLLIAWLLTFHYRLRTRIVLKGLLRCEPVLDLAGDLGCLCFLSRGGKRARAQVRELAASLAGGDALLLFPEGGNFSWARWHEAISRLRSSGRLREARRAWRQSYTLPPRTGGAAAAMAGAPHASVLVLTHSGFSADGRARPWWRLPVHRRLVVHVSLIPTEELPPREDLGPWLRDVWTEVDAWVAEHIEEGSPTRVLPHAHDEPQGSYL</sequence>